<reference evidence="1 2" key="1">
    <citation type="submission" date="2015-05" db="EMBL/GenBank/DDBJ databases">
        <authorList>
            <person name="Wang D.B."/>
            <person name="Wang M."/>
        </authorList>
    </citation>
    <scope>NUCLEOTIDE SEQUENCE [LARGE SCALE GENOMIC DNA]</scope>
    <source>
        <strain evidence="1">VL1</strain>
    </source>
</reference>
<dbReference type="Proteomes" id="UP000044602">
    <property type="component" value="Unassembled WGS sequence"/>
</dbReference>
<evidence type="ECO:0000313" key="1">
    <source>
        <dbReference type="EMBL" id="CRK34548.1"/>
    </source>
</evidence>
<sequence length="19" mass="1930">AEQPRASQARGAVRHGPAA</sequence>
<name>A0A0G4MJQ6_VERLO</name>
<protein>
    <submittedName>
        <fullName evidence="1">Uncharacterized protein</fullName>
    </submittedName>
</protein>
<accession>A0A0G4MJQ6</accession>
<organism evidence="1 2">
    <name type="scientific">Verticillium longisporum</name>
    <name type="common">Verticillium dahliae var. longisporum</name>
    <dbReference type="NCBI Taxonomy" id="100787"/>
    <lineage>
        <taxon>Eukaryota</taxon>
        <taxon>Fungi</taxon>
        <taxon>Dikarya</taxon>
        <taxon>Ascomycota</taxon>
        <taxon>Pezizomycotina</taxon>
        <taxon>Sordariomycetes</taxon>
        <taxon>Hypocreomycetidae</taxon>
        <taxon>Glomerellales</taxon>
        <taxon>Plectosphaerellaceae</taxon>
        <taxon>Verticillium</taxon>
    </lineage>
</organism>
<evidence type="ECO:0000313" key="2">
    <source>
        <dbReference type="Proteomes" id="UP000044602"/>
    </source>
</evidence>
<feature type="non-terminal residue" evidence="1">
    <location>
        <position position="1"/>
    </location>
</feature>
<gene>
    <name evidence="1" type="ORF">BN1708_019544</name>
</gene>
<dbReference type="EMBL" id="CVQH01023066">
    <property type="protein sequence ID" value="CRK34548.1"/>
    <property type="molecule type" value="Genomic_DNA"/>
</dbReference>
<dbReference type="AlphaFoldDB" id="A0A0G4MJQ6"/>
<keyword evidence="2" id="KW-1185">Reference proteome</keyword>
<proteinExistence type="predicted"/>